<reference evidence="1 2" key="1">
    <citation type="submission" date="2019-09" db="EMBL/GenBank/DDBJ databases">
        <title>Paraburkholderia podalyriae sp. nov., A South African Podalyria-associated rhizobium.</title>
        <authorList>
            <person name="Mavima L."/>
            <person name="Beukes C.W."/>
            <person name="Palmer M."/>
            <person name="De Meyer S.E."/>
            <person name="James E.K."/>
            <person name="Maluk M."/>
            <person name="Avontuur J.R."/>
            <person name="Chan W.Y."/>
            <person name="Venter S.N."/>
            <person name="Steenkamp E.T."/>
        </authorList>
    </citation>
    <scope>NUCLEOTIDE SEQUENCE [LARGE SCALE GENOMIC DNA]</scope>
    <source>
        <strain evidence="1 2">WC7.3b</strain>
    </source>
</reference>
<evidence type="ECO:0008006" key="3">
    <source>
        <dbReference type="Google" id="ProtNLM"/>
    </source>
</evidence>
<comment type="caution">
    <text evidence="1">The sequence shown here is derived from an EMBL/GenBank/DDBJ whole genome shotgun (WGS) entry which is preliminary data.</text>
</comment>
<dbReference type="Proteomes" id="UP000736373">
    <property type="component" value="Unassembled WGS sequence"/>
</dbReference>
<accession>A0ABR7PXU6</accession>
<evidence type="ECO:0000313" key="1">
    <source>
        <dbReference type="EMBL" id="MBC8751109.1"/>
    </source>
</evidence>
<dbReference type="Gene3D" id="3.30.160.100">
    <property type="entry name" value="Ribosome hibernation promotion factor-like"/>
    <property type="match status" value="1"/>
</dbReference>
<organism evidence="1 2">
    <name type="scientific">Paraburkholderia podalyriae</name>
    <dbReference type="NCBI Taxonomy" id="1938811"/>
    <lineage>
        <taxon>Bacteria</taxon>
        <taxon>Pseudomonadati</taxon>
        <taxon>Pseudomonadota</taxon>
        <taxon>Betaproteobacteria</taxon>
        <taxon>Burkholderiales</taxon>
        <taxon>Burkholderiaceae</taxon>
        <taxon>Paraburkholderia</taxon>
    </lineage>
</organism>
<keyword evidence="2" id="KW-1185">Reference proteome</keyword>
<protein>
    <recommendedName>
        <fullName evidence="3">Metal ABC transporter ATPase</fullName>
    </recommendedName>
</protein>
<sequence length="115" mass="12622">MGVGMQIVYLGFVGTSQIEAEAASQLVRLERFSRSIAGCHLAIEFIRAALPDQRANAQPGEPREPTFDARLDLTMRSGELVPIRHCVDANVQAAIRAAFDSAEEQLVRNSPRTRS</sequence>
<gene>
    <name evidence="1" type="ORF">F6X42_32460</name>
</gene>
<dbReference type="EMBL" id="VZQQ01000046">
    <property type="protein sequence ID" value="MBC8751109.1"/>
    <property type="molecule type" value="Genomic_DNA"/>
</dbReference>
<name>A0ABR7PXU6_9BURK</name>
<proteinExistence type="predicted"/>
<evidence type="ECO:0000313" key="2">
    <source>
        <dbReference type="Proteomes" id="UP000736373"/>
    </source>
</evidence>
<dbReference type="InterPro" id="IPR036567">
    <property type="entry name" value="RHF-like"/>
</dbReference>